<dbReference type="Proteomes" id="UP001150581">
    <property type="component" value="Unassembled WGS sequence"/>
</dbReference>
<comment type="caution">
    <text evidence="1">The sequence shown here is derived from an EMBL/GenBank/DDBJ whole genome shotgun (WGS) entry which is preliminary data.</text>
</comment>
<keyword evidence="2" id="KW-1185">Reference proteome</keyword>
<sequence>MNTASLIDTLTATASTAVSALISSSTMAETLLQPTPATAIGAVSALLPSTDEVFKCRLVGPFSLAVQTIVGTLGFSTLVIKRHFEKPRRPWLVWSFDVSKQVIGGSMMHMSNLLVAALSGRGPEGENMTNPCSWYVLNLTLDCTLGVLIVTGFLTLYGNIAQRLQITGLESGYYGDPPNWRRWIKQASIFCASMVSMKLTVILLIALMPFLVAIGDGILKPVQMLHSPHFEIIFVMAIWPLTLNIFESWVLDQFIKRKLNHRDAASVHVHGAMLAGDEDSLHDAVARFSTSFEMSSSSVGSRNVHGSSALHAPRQVSMDMSEFEIGIISDGEDEAIGGMNAHGGKRNSRLHPSYMAGIGAEAVVGGIYKQKNSLDLDASSDEDLDSKLLAKQSKPHDS</sequence>
<proteinExistence type="predicted"/>
<dbReference type="EMBL" id="JANBPG010002605">
    <property type="protein sequence ID" value="KAJ1885200.1"/>
    <property type="molecule type" value="Genomic_DNA"/>
</dbReference>
<reference evidence="1" key="1">
    <citation type="submission" date="2022-07" db="EMBL/GenBank/DDBJ databases">
        <title>Phylogenomic reconstructions and comparative analyses of Kickxellomycotina fungi.</title>
        <authorList>
            <person name="Reynolds N.K."/>
            <person name="Stajich J.E."/>
            <person name="Barry K."/>
            <person name="Grigoriev I.V."/>
            <person name="Crous P."/>
            <person name="Smith M.E."/>
        </authorList>
    </citation>
    <scope>NUCLEOTIDE SEQUENCE</scope>
    <source>
        <strain evidence="1">Benny 63K</strain>
    </source>
</reference>
<gene>
    <name evidence="1" type="ORF">LPJ66_010236</name>
</gene>
<accession>A0ACC1I577</accession>
<name>A0ACC1I577_9FUNG</name>
<evidence type="ECO:0000313" key="1">
    <source>
        <dbReference type="EMBL" id="KAJ1885200.1"/>
    </source>
</evidence>
<evidence type="ECO:0000313" key="2">
    <source>
        <dbReference type="Proteomes" id="UP001150581"/>
    </source>
</evidence>
<organism evidence="1 2">
    <name type="scientific">Kickxella alabastrina</name>
    <dbReference type="NCBI Taxonomy" id="61397"/>
    <lineage>
        <taxon>Eukaryota</taxon>
        <taxon>Fungi</taxon>
        <taxon>Fungi incertae sedis</taxon>
        <taxon>Zoopagomycota</taxon>
        <taxon>Kickxellomycotina</taxon>
        <taxon>Kickxellomycetes</taxon>
        <taxon>Kickxellales</taxon>
        <taxon>Kickxellaceae</taxon>
        <taxon>Kickxella</taxon>
    </lineage>
</organism>
<protein>
    <submittedName>
        <fullName evidence="1">Uncharacterized protein</fullName>
    </submittedName>
</protein>